<feature type="disulfide bond" evidence="9">
    <location>
        <begin position="736"/>
        <end position="759"/>
    </location>
</feature>
<dbReference type="InterPro" id="IPR013806">
    <property type="entry name" value="Kringle-like"/>
</dbReference>
<feature type="disulfide bond" evidence="9">
    <location>
        <begin position="515"/>
        <end position="554"/>
    </location>
</feature>
<feature type="domain" description="Kringle" evidence="14">
    <location>
        <begin position="493"/>
        <end position="571"/>
    </location>
</feature>
<feature type="binding site" evidence="10">
    <location>
        <position position="175"/>
    </location>
    <ligand>
        <name>Zn(2+)</name>
        <dbReference type="ChEBI" id="CHEBI:29105"/>
        <note>catalytic</note>
    </ligand>
</feature>
<dbReference type="PANTHER" id="PTHR24261:SF7">
    <property type="entry name" value="KRINGLE DOMAIN-CONTAINING PROTEIN"/>
    <property type="match status" value="1"/>
</dbReference>
<reference evidence="16" key="1">
    <citation type="journal article" date="2020" name="Nat. Ecol. Evol.">
        <title>Deeply conserved synteny resolves early events in vertebrate evolution.</title>
        <authorList>
            <person name="Simakov O."/>
            <person name="Marletaz F."/>
            <person name="Yue J.X."/>
            <person name="O'Connell B."/>
            <person name="Jenkins J."/>
            <person name="Brandt A."/>
            <person name="Calef R."/>
            <person name="Tung C.H."/>
            <person name="Huang T.K."/>
            <person name="Schmutz J."/>
            <person name="Satoh N."/>
            <person name="Yu J.K."/>
            <person name="Putnam N.H."/>
            <person name="Green R.E."/>
            <person name="Rokhsar D.S."/>
        </authorList>
    </citation>
    <scope>NUCLEOTIDE SEQUENCE [LARGE SCALE GENOMIC DNA]</scope>
    <source>
        <strain evidence="16">S238N-H82</strain>
    </source>
</reference>
<feature type="active site" evidence="10">
    <location>
        <position position="166"/>
    </location>
</feature>
<feature type="disulfide bond" evidence="9">
    <location>
        <begin position="654"/>
        <end position="677"/>
    </location>
</feature>
<dbReference type="GO" id="GO:0008270">
    <property type="term" value="F:zinc ion binding"/>
    <property type="evidence" value="ECO:0007669"/>
    <property type="project" value="UniProtKB-UniRule"/>
</dbReference>
<evidence type="ECO:0000256" key="11">
    <source>
        <dbReference type="RuleBase" id="RU361183"/>
    </source>
</evidence>
<dbReference type="InterPro" id="IPR050759">
    <property type="entry name" value="Serine_protease_kringle"/>
</dbReference>
<evidence type="ECO:0000313" key="17">
    <source>
        <dbReference type="RefSeq" id="XP_035662898.1"/>
    </source>
</evidence>
<keyword evidence="6 10" id="KW-0862">Zinc</keyword>
<evidence type="ECO:0000256" key="10">
    <source>
        <dbReference type="PROSITE-ProRule" id="PRU01211"/>
    </source>
</evidence>
<dbReference type="PRINTS" id="PR00018">
    <property type="entry name" value="KRINGLE"/>
</dbReference>
<dbReference type="InterPro" id="IPR038178">
    <property type="entry name" value="Kringle_sf"/>
</dbReference>
<dbReference type="AlphaFoldDB" id="A0A9J7HP04"/>
<dbReference type="FunFam" id="3.40.390.10:FF:000028">
    <property type="entry name" value="Zinc metalloproteinase"/>
    <property type="match status" value="1"/>
</dbReference>
<dbReference type="Gene3D" id="2.60.120.290">
    <property type="entry name" value="Spermadhesin, CUB domain"/>
    <property type="match status" value="1"/>
</dbReference>
<accession>A0A9J7HP04</accession>
<dbReference type="EC" id="3.4.24.-" evidence="11"/>
<dbReference type="InterPro" id="IPR034035">
    <property type="entry name" value="Astacin-like_dom"/>
</dbReference>
<comment type="caution">
    <text evidence="9">Lacks conserved residue(s) required for the propagation of feature annotation.</text>
</comment>
<dbReference type="FunFam" id="2.40.20.10:FF:000020">
    <property type="entry name" value="Uncharacterized protein"/>
    <property type="match status" value="2"/>
</dbReference>
<evidence type="ECO:0000256" key="5">
    <source>
        <dbReference type="ARBA" id="ARBA00022801"/>
    </source>
</evidence>
<dbReference type="InterPro" id="IPR000001">
    <property type="entry name" value="Kringle"/>
</dbReference>
<organism evidence="16 17">
    <name type="scientific">Branchiostoma floridae</name>
    <name type="common">Florida lancelet</name>
    <name type="synonym">Amphioxus</name>
    <dbReference type="NCBI Taxonomy" id="7739"/>
    <lineage>
        <taxon>Eukaryota</taxon>
        <taxon>Metazoa</taxon>
        <taxon>Chordata</taxon>
        <taxon>Cephalochordata</taxon>
        <taxon>Leptocardii</taxon>
        <taxon>Amphioxiformes</taxon>
        <taxon>Branchiostomatidae</taxon>
        <taxon>Branchiostoma</taxon>
    </lineage>
</organism>
<feature type="domain" description="Peptidase M12A" evidence="15">
    <location>
        <begin position="70"/>
        <end position="269"/>
    </location>
</feature>
<feature type="compositionally biased region" description="Low complexity" evidence="12">
    <location>
        <begin position="427"/>
        <end position="487"/>
    </location>
</feature>
<dbReference type="InterPro" id="IPR001506">
    <property type="entry name" value="Peptidase_M12A"/>
</dbReference>
<dbReference type="PRINTS" id="PR00480">
    <property type="entry name" value="ASTACIN"/>
</dbReference>
<dbReference type="CDD" id="cd00041">
    <property type="entry name" value="CUB"/>
    <property type="match status" value="1"/>
</dbReference>
<dbReference type="RefSeq" id="XP_035662898.1">
    <property type="nucleotide sequence ID" value="XM_035807005.1"/>
</dbReference>
<dbReference type="PROSITE" id="PS51864">
    <property type="entry name" value="ASTACIN"/>
    <property type="match status" value="1"/>
</dbReference>
<dbReference type="SUPFAM" id="SSF55486">
    <property type="entry name" value="Metalloproteases ('zincins'), catalytic domain"/>
    <property type="match status" value="1"/>
</dbReference>
<dbReference type="GO" id="GO:0018996">
    <property type="term" value="P:molting cycle, collagen and cuticulin-based cuticle"/>
    <property type="evidence" value="ECO:0007669"/>
    <property type="project" value="UniProtKB-ARBA"/>
</dbReference>
<protein>
    <recommendedName>
        <fullName evidence="11">Metalloendopeptidase</fullName>
        <ecNumber evidence="11">3.4.24.-</ecNumber>
    </recommendedName>
</protein>
<dbReference type="FunFam" id="2.60.120.290:FF:000013">
    <property type="entry name" value="Membrane frizzled-related protein"/>
    <property type="match status" value="1"/>
</dbReference>
<keyword evidence="3 10" id="KW-0645">Protease</keyword>
<comment type="cofactor">
    <cofactor evidence="10 11">
        <name>Zn(2+)</name>
        <dbReference type="ChEBI" id="CHEBI:29105"/>
    </cofactor>
    <text evidence="10 11">Binds 1 zinc ion per subunit.</text>
</comment>
<dbReference type="InterPro" id="IPR018056">
    <property type="entry name" value="Kringle_CS"/>
</dbReference>
<dbReference type="PROSITE" id="PS00021">
    <property type="entry name" value="KRINGLE_1"/>
    <property type="match status" value="3"/>
</dbReference>
<dbReference type="Pfam" id="PF00431">
    <property type="entry name" value="CUB"/>
    <property type="match status" value="1"/>
</dbReference>
<feature type="chain" id="PRO_5039963591" description="Metalloendopeptidase" evidence="11">
    <location>
        <begin position="19"/>
        <end position="766"/>
    </location>
</feature>
<feature type="domain" description="CUB" evidence="13">
    <location>
        <begin position="310"/>
        <end position="421"/>
    </location>
</feature>
<keyword evidence="11" id="KW-0732">Signal</keyword>
<feature type="domain" description="Kringle" evidence="14">
    <location>
        <begin position="604"/>
        <end position="682"/>
    </location>
</feature>
<dbReference type="SMART" id="SM00042">
    <property type="entry name" value="CUB"/>
    <property type="match status" value="1"/>
</dbReference>
<evidence type="ECO:0000313" key="16">
    <source>
        <dbReference type="Proteomes" id="UP000001554"/>
    </source>
</evidence>
<evidence type="ECO:0000256" key="3">
    <source>
        <dbReference type="ARBA" id="ARBA00022670"/>
    </source>
</evidence>
<keyword evidence="7 10" id="KW-0482">Metalloprotease</keyword>
<gene>
    <name evidence="17" type="primary">LOC118406720</name>
</gene>
<dbReference type="InterPro" id="IPR006026">
    <property type="entry name" value="Peptidase_Metallo"/>
</dbReference>
<evidence type="ECO:0000256" key="2">
    <source>
        <dbReference type="ARBA" id="ARBA00022572"/>
    </source>
</evidence>
<dbReference type="InterPro" id="IPR000859">
    <property type="entry name" value="CUB_dom"/>
</dbReference>
<keyword evidence="2 9" id="KW-0420">Kringle</keyword>
<dbReference type="GO" id="GO:0006508">
    <property type="term" value="P:proteolysis"/>
    <property type="evidence" value="ECO:0007669"/>
    <property type="project" value="UniProtKB-KW"/>
</dbReference>
<dbReference type="SUPFAM" id="SSF49854">
    <property type="entry name" value="Spermadhesin, CUB domain"/>
    <property type="match status" value="1"/>
</dbReference>
<proteinExistence type="predicted"/>
<dbReference type="CDD" id="cd00108">
    <property type="entry name" value="KR"/>
    <property type="match status" value="3"/>
</dbReference>
<dbReference type="GO" id="GO:0004222">
    <property type="term" value="F:metalloendopeptidase activity"/>
    <property type="evidence" value="ECO:0007669"/>
    <property type="project" value="UniProtKB-UniRule"/>
</dbReference>
<dbReference type="Proteomes" id="UP000001554">
    <property type="component" value="Chromosome 19"/>
</dbReference>
<keyword evidence="16" id="KW-1185">Reference proteome</keyword>
<dbReference type="SMART" id="SM00130">
    <property type="entry name" value="KR"/>
    <property type="match status" value="3"/>
</dbReference>
<dbReference type="Gene3D" id="3.40.390.10">
    <property type="entry name" value="Collagenase (Catalytic Domain)"/>
    <property type="match status" value="1"/>
</dbReference>
<feature type="signal peptide" evidence="11">
    <location>
        <begin position="1"/>
        <end position="18"/>
    </location>
</feature>
<feature type="region of interest" description="Disordered" evidence="12">
    <location>
        <begin position="422"/>
        <end position="493"/>
    </location>
</feature>
<dbReference type="Gene3D" id="2.40.20.10">
    <property type="entry name" value="Plasminogen Kringle 4"/>
    <property type="match status" value="3"/>
</dbReference>
<feature type="disulfide bond" evidence="9">
    <location>
        <begin position="605"/>
        <end position="682"/>
    </location>
</feature>
<feature type="binding site" evidence="10">
    <location>
        <position position="165"/>
    </location>
    <ligand>
        <name>Zn(2+)</name>
        <dbReference type="ChEBI" id="CHEBI:29105"/>
        <note>catalytic</note>
    </ligand>
</feature>
<keyword evidence="5 10" id="KW-0378">Hydrolase</keyword>
<dbReference type="GeneID" id="118406720"/>
<feature type="domain" description="Kringle" evidence="14">
    <location>
        <begin position="693"/>
        <end position="764"/>
    </location>
</feature>
<evidence type="ECO:0000256" key="6">
    <source>
        <dbReference type="ARBA" id="ARBA00022833"/>
    </source>
</evidence>
<evidence type="ECO:0000259" key="13">
    <source>
        <dbReference type="PROSITE" id="PS01180"/>
    </source>
</evidence>
<dbReference type="PROSITE" id="PS50070">
    <property type="entry name" value="KRINGLE_2"/>
    <property type="match status" value="3"/>
</dbReference>
<dbReference type="CDD" id="cd04280">
    <property type="entry name" value="ZnMc_astacin_like"/>
    <property type="match status" value="1"/>
</dbReference>
<feature type="disulfide bond" evidence="9">
    <location>
        <begin position="543"/>
        <end position="566"/>
    </location>
</feature>
<feature type="disulfide bond" evidence="9">
    <location>
        <begin position="494"/>
        <end position="571"/>
    </location>
</feature>
<evidence type="ECO:0000256" key="8">
    <source>
        <dbReference type="ARBA" id="ARBA00023157"/>
    </source>
</evidence>
<name>A0A9J7HP04_BRAFL</name>
<keyword evidence="4 10" id="KW-0479">Metal-binding</keyword>
<dbReference type="Pfam" id="PF01400">
    <property type="entry name" value="Astacin"/>
    <property type="match status" value="1"/>
</dbReference>
<reference evidence="17" key="2">
    <citation type="submission" date="2025-08" db="UniProtKB">
        <authorList>
            <consortium name="RefSeq"/>
        </authorList>
    </citation>
    <scope>IDENTIFICATION</scope>
    <source>
        <strain evidence="17">S238N-H82</strain>
        <tissue evidence="17">Testes</tissue>
    </source>
</reference>
<dbReference type="InterPro" id="IPR035914">
    <property type="entry name" value="Sperma_CUB_dom_sf"/>
</dbReference>
<keyword evidence="8 9" id="KW-1015">Disulfide bond</keyword>
<sequence>MNLRYTLLLASVLLTANCMPMKEESEYDIRPEELDESGALMESDIKLTPEQQLILDARIQQAQTGKTGRKGTANIAARWTGDVPYTLNSALSSQAREGILAAIQHWEDNTCIRFQQLSGSIPSDLRYIEFVSEGGCWSYIGKLSNSGPQQISIGQGCERMGTVAHEIGHAMGFFHEQSRPERDDYVEILFGNIQSGKEGNFQKYGHDEVVSHGVPYDLTSIMHYGGSYFSANGELTIRTRDPEKQGLIGKRERLSFYDIKLANEMYNCGANCNVQLACESGGYVGPQCTCACPVGLTGDTCGSVDTSSGCGGVLQGDRGTFTSPNFPSNYDDNTQCDWLIKGERGSTVQLEFEEFGLEAHDSCAFDSVEVRLEGPQVGGRRFCGSGPGAVGLESATETLFVRFRSDQSQTGKGFKAKYTILGGSGAGPATTAKPAGPVTTEESKVPTTTTRQPERPTTTRQPERPTTTRQPERPTTTRQPERPSTTQAAVSIGCTVGTGESYRGRLAKTASGRTCQRWDAQTPHQHSRTPANYPNFGLEENFCRNPDGEPSPWCYTTDQSVRWELCEIPTCTTTPPAPPAVTTRTTTLAPAVPTTKPEGNCAEECAAGTGASYRGTVFVTATGRTCQRWDAQAPHQHDRTPTNYQDSGLEENYCRNPDGEASPWCYTTDRFVRWEHCSIPACNTPTEGANRDTCYEGNGAAYNGVVAVTDRGLTCQHWNAQSPHSHSFHGQEENYCRNPDGGTQPWCYTTDSSVRWQYCSVPKCEG</sequence>
<evidence type="ECO:0000256" key="9">
    <source>
        <dbReference type="PROSITE-ProRule" id="PRU00121"/>
    </source>
</evidence>
<dbReference type="Pfam" id="PF00051">
    <property type="entry name" value="Kringle"/>
    <property type="match status" value="3"/>
</dbReference>
<feature type="binding site" evidence="10">
    <location>
        <position position="169"/>
    </location>
    <ligand>
        <name>Zn(2+)</name>
        <dbReference type="ChEBI" id="CHEBI:29105"/>
        <note>catalytic</note>
    </ligand>
</feature>
<dbReference type="SMART" id="SM00235">
    <property type="entry name" value="ZnMc"/>
    <property type="match status" value="1"/>
</dbReference>
<evidence type="ECO:0000259" key="15">
    <source>
        <dbReference type="PROSITE" id="PS51864"/>
    </source>
</evidence>
<dbReference type="PANTHER" id="PTHR24261">
    <property type="entry name" value="PLASMINOGEN-RELATED"/>
    <property type="match status" value="1"/>
</dbReference>
<dbReference type="SUPFAM" id="SSF57440">
    <property type="entry name" value="Kringle-like"/>
    <property type="match status" value="3"/>
</dbReference>
<evidence type="ECO:0000256" key="1">
    <source>
        <dbReference type="ARBA" id="ARBA00022536"/>
    </source>
</evidence>
<evidence type="ECO:0000256" key="12">
    <source>
        <dbReference type="SAM" id="MobiDB-lite"/>
    </source>
</evidence>
<evidence type="ECO:0000256" key="7">
    <source>
        <dbReference type="ARBA" id="ARBA00023049"/>
    </source>
</evidence>
<keyword evidence="1" id="KW-0245">EGF-like domain</keyword>
<evidence type="ECO:0000259" key="14">
    <source>
        <dbReference type="PROSITE" id="PS50070"/>
    </source>
</evidence>
<evidence type="ECO:0000256" key="4">
    <source>
        <dbReference type="ARBA" id="ARBA00022723"/>
    </source>
</evidence>
<feature type="disulfide bond" evidence="9">
    <location>
        <begin position="626"/>
        <end position="665"/>
    </location>
</feature>
<dbReference type="PROSITE" id="PS01180">
    <property type="entry name" value="CUB"/>
    <property type="match status" value="1"/>
</dbReference>
<dbReference type="InterPro" id="IPR024079">
    <property type="entry name" value="MetalloPept_cat_dom_sf"/>
</dbReference>